<dbReference type="AlphaFoldDB" id="A0A0B1SEB7"/>
<dbReference type="EMBL" id="KN581201">
    <property type="protein sequence ID" value="KHJ82226.1"/>
    <property type="molecule type" value="Genomic_DNA"/>
</dbReference>
<sequence length="150" mass="16301">MSSPAFISGYFLVFGILPALSIIAPPENSTLANVIAKISEDFSAWDWKREQFLKYSKDYPSGWADFNCPTPSTGVVAQDVHHLSQSDISVVGAVGDSLTAGRAADAEYLSEIFLDYRGTSFATGAEKNLTLQASLFNIFSYFSPNIKGRS</sequence>
<dbReference type="InterPro" id="IPR038885">
    <property type="entry name" value="PLB1"/>
</dbReference>
<protein>
    <recommendedName>
        <fullName evidence="4">Triacylglycerol lipase</fullName>
    </recommendedName>
</protein>
<feature type="signal peptide" evidence="1">
    <location>
        <begin position="1"/>
        <end position="21"/>
    </location>
</feature>
<evidence type="ECO:0000256" key="1">
    <source>
        <dbReference type="SAM" id="SignalP"/>
    </source>
</evidence>
<keyword evidence="1" id="KW-0732">Signal</keyword>
<evidence type="ECO:0000313" key="2">
    <source>
        <dbReference type="EMBL" id="KHJ82226.1"/>
    </source>
</evidence>
<dbReference type="Proteomes" id="UP000053660">
    <property type="component" value="Unassembled WGS sequence"/>
</dbReference>
<proteinExistence type="predicted"/>
<keyword evidence="3" id="KW-1185">Reference proteome</keyword>
<dbReference type="PANTHER" id="PTHR21325:SF24">
    <property type="entry name" value="LIPASE_GDSL DOMAIN-CONTAINING PROTEIN"/>
    <property type="match status" value="1"/>
</dbReference>
<dbReference type="GO" id="GO:0006644">
    <property type="term" value="P:phospholipid metabolic process"/>
    <property type="evidence" value="ECO:0007669"/>
    <property type="project" value="TreeGrafter"/>
</dbReference>
<accession>A0A0B1SEB7</accession>
<feature type="non-terminal residue" evidence="2">
    <location>
        <position position="150"/>
    </location>
</feature>
<organism evidence="2 3">
    <name type="scientific">Oesophagostomum dentatum</name>
    <name type="common">Nodular worm</name>
    <dbReference type="NCBI Taxonomy" id="61180"/>
    <lineage>
        <taxon>Eukaryota</taxon>
        <taxon>Metazoa</taxon>
        <taxon>Ecdysozoa</taxon>
        <taxon>Nematoda</taxon>
        <taxon>Chromadorea</taxon>
        <taxon>Rhabditida</taxon>
        <taxon>Rhabditina</taxon>
        <taxon>Rhabditomorpha</taxon>
        <taxon>Strongyloidea</taxon>
        <taxon>Strongylidae</taxon>
        <taxon>Oesophagostomum</taxon>
    </lineage>
</organism>
<reference evidence="2 3" key="1">
    <citation type="submission" date="2014-03" db="EMBL/GenBank/DDBJ databases">
        <title>Draft genome of the hookworm Oesophagostomum dentatum.</title>
        <authorList>
            <person name="Mitreva M."/>
        </authorList>
    </citation>
    <scope>NUCLEOTIDE SEQUENCE [LARGE SCALE GENOMIC DNA]</scope>
    <source>
        <strain evidence="2 3">OD-Hann</strain>
    </source>
</reference>
<evidence type="ECO:0008006" key="4">
    <source>
        <dbReference type="Google" id="ProtNLM"/>
    </source>
</evidence>
<dbReference type="GO" id="GO:0004620">
    <property type="term" value="F:phospholipase activity"/>
    <property type="evidence" value="ECO:0007669"/>
    <property type="project" value="InterPro"/>
</dbReference>
<gene>
    <name evidence="2" type="ORF">OESDEN_18082</name>
</gene>
<dbReference type="PANTHER" id="PTHR21325">
    <property type="entry name" value="PHOSPHOLIPASE B, PLB1"/>
    <property type="match status" value="1"/>
</dbReference>
<evidence type="ECO:0000313" key="3">
    <source>
        <dbReference type="Proteomes" id="UP000053660"/>
    </source>
</evidence>
<name>A0A0B1SEB7_OESDE</name>
<feature type="chain" id="PRO_5002081519" description="Triacylglycerol lipase" evidence="1">
    <location>
        <begin position="22"/>
        <end position="150"/>
    </location>
</feature>
<dbReference type="OrthoDB" id="10265800at2759"/>